<evidence type="ECO:0000313" key="2">
    <source>
        <dbReference type="Proteomes" id="UP001237780"/>
    </source>
</evidence>
<name>A0ABU0S563_9HYPH</name>
<proteinExistence type="predicted"/>
<dbReference type="Proteomes" id="UP001237780">
    <property type="component" value="Unassembled WGS sequence"/>
</dbReference>
<protein>
    <submittedName>
        <fullName evidence="1">Uncharacterized protein</fullName>
    </submittedName>
</protein>
<accession>A0ABU0S563</accession>
<comment type="caution">
    <text evidence="1">The sequence shown here is derived from an EMBL/GenBank/DDBJ whole genome shotgun (WGS) entry which is preliminary data.</text>
</comment>
<keyword evidence="2" id="KW-1185">Reference proteome</keyword>
<dbReference type="EMBL" id="JAUSZT010000002">
    <property type="protein sequence ID" value="MDQ0995874.1"/>
    <property type="molecule type" value="Genomic_DNA"/>
</dbReference>
<reference evidence="1 2" key="1">
    <citation type="submission" date="2023-07" db="EMBL/GenBank/DDBJ databases">
        <title>Comparative genomics of wheat-associated soil bacteria to identify genetic determinants of phenazine resistance.</title>
        <authorList>
            <person name="Mouncey N."/>
        </authorList>
    </citation>
    <scope>NUCLEOTIDE SEQUENCE [LARGE SCALE GENOMIC DNA]</scope>
    <source>
        <strain evidence="1 2">W4I11</strain>
    </source>
</reference>
<gene>
    <name evidence="1" type="ORF">QFZ34_001051</name>
</gene>
<organism evidence="1 2">
    <name type="scientific">Phyllobacterium ifriqiyense</name>
    <dbReference type="NCBI Taxonomy" id="314238"/>
    <lineage>
        <taxon>Bacteria</taxon>
        <taxon>Pseudomonadati</taxon>
        <taxon>Pseudomonadota</taxon>
        <taxon>Alphaproteobacteria</taxon>
        <taxon>Hyphomicrobiales</taxon>
        <taxon>Phyllobacteriaceae</taxon>
        <taxon>Phyllobacterium</taxon>
    </lineage>
</organism>
<evidence type="ECO:0000313" key="1">
    <source>
        <dbReference type="EMBL" id="MDQ0995874.1"/>
    </source>
</evidence>
<sequence>MVYKMSVSTIFKSVGDIAQCFAPMAASKNTHVDAASCSTPEIAMLFYPECFTRKPDSTASQHALTGICTLRLTQRMREGCCAPDVRIFSGAKFRTMFLHFAHMPFGTTHLNRDRARRGTASAMVRGEGHFPVPRPILSVAKGNREGVPEARIVTNYGRSAASPIGRRSRNGFEGPAKPWRGLARERFWLTGKESKNICIQAERWINNRMRFLYICQNRGRPGSMLRRFDNARWNSPGRSALQQCYFRLGERYEQYNMVGRCYRDHPCNSRILWVPLGLHKAV</sequence>